<dbReference type="SMART" id="SM00369">
    <property type="entry name" value="LRR_TYP"/>
    <property type="match status" value="12"/>
</dbReference>
<keyword evidence="1" id="KW-0433">Leucine-rich repeat</keyword>
<dbReference type="PROSITE" id="PS00107">
    <property type="entry name" value="PROTEIN_KINASE_ATP"/>
    <property type="match status" value="1"/>
</dbReference>
<keyword evidence="10" id="KW-0418">Kinase</keyword>
<feature type="binding site" evidence="6">
    <location>
        <position position="1258"/>
    </location>
    <ligand>
        <name>ATP</name>
        <dbReference type="ChEBI" id="CHEBI:30616"/>
    </ligand>
</feature>
<dbReference type="InterPro" id="IPR008266">
    <property type="entry name" value="Tyr_kinase_AS"/>
</dbReference>
<keyword evidence="2" id="KW-0677">Repeat</keyword>
<feature type="domain" description="Protein kinase" evidence="9">
    <location>
        <begin position="1231"/>
        <end position="1481"/>
    </location>
</feature>
<keyword evidence="4 6" id="KW-0067">ATP-binding</keyword>
<dbReference type="Pfam" id="PF00560">
    <property type="entry name" value="LRR_1"/>
    <property type="match status" value="3"/>
</dbReference>
<dbReference type="SMART" id="SM00220">
    <property type="entry name" value="S_TKc"/>
    <property type="match status" value="1"/>
</dbReference>
<dbReference type="Pfam" id="PF07714">
    <property type="entry name" value="PK_Tyr_Ser-Thr"/>
    <property type="match status" value="1"/>
</dbReference>
<comment type="caution">
    <text evidence="10">The sequence shown here is derived from an EMBL/GenBank/DDBJ whole genome shotgun (WGS) entry which is preliminary data.</text>
</comment>
<dbReference type="OrthoDB" id="538607at2759"/>
<dbReference type="InParanoid" id="A0A2P6P021"/>
<keyword evidence="10" id="KW-0808">Transferase</keyword>
<protein>
    <submittedName>
        <fullName evidence="10">Putative leucine-rich repeat receptor-like protein kinase</fullName>
    </submittedName>
</protein>
<dbReference type="InterPro" id="IPR032675">
    <property type="entry name" value="LRR_dom_sf"/>
</dbReference>
<feature type="transmembrane region" description="Helical" evidence="8">
    <location>
        <begin position="1168"/>
        <end position="1192"/>
    </location>
</feature>
<dbReference type="InterPro" id="IPR020635">
    <property type="entry name" value="Tyr_kinase_cat_dom"/>
</dbReference>
<evidence type="ECO:0000313" key="10">
    <source>
        <dbReference type="EMBL" id="PRP89561.1"/>
    </source>
</evidence>
<dbReference type="SMART" id="SM00365">
    <property type="entry name" value="LRR_SD22"/>
    <property type="match status" value="10"/>
</dbReference>
<keyword evidence="8" id="KW-0812">Transmembrane</keyword>
<dbReference type="PROSITE" id="PS50011">
    <property type="entry name" value="PROTEIN_KINASE_DOM"/>
    <property type="match status" value="1"/>
</dbReference>
<evidence type="ECO:0000256" key="2">
    <source>
        <dbReference type="ARBA" id="ARBA00022737"/>
    </source>
</evidence>
<feature type="region of interest" description="Disordered" evidence="7">
    <location>
        <begin position="1521"/>
        <end position="1566"/>
    </location>
</feature>
<keyword evidence="3 6" id="KW-0547">Nucleotide-binding</keyword>
<dbReference type="InterPro" id="IPR001245">
    <property type="entry name" value="Ser-Thr/Tyr_kinase_cat_dom"/>
</dbReference>
<evidence type="ECO:0000259" key="9">
    <source>
        <dbReference type="PROSITE" id="PS50011"/>
    </source>
</evidence>
<accession>A0A2P6P021</accession>
<gene>
    <name evidence="10" type="ORF">PROFUN_00825</name>
</gene>
<dbReference type="PANTHER" id="PTHR48056">
    <property type="entry name" value="LRR RECEPTOR-LIKE SERINE/THREONINE-PROTEIN KINASE-RELATED"/>
    <property type="match status" value="1"/>
</dbReference>
<evidence type="ECO:0000256" key="5">
    <source>
        <dbReference type="ARBA" id="ARBA00023136"/>
    </source>
</evidence>
<dbReference type="InterPro" id="IPR003591">
    <property type="entry name" value="Leu-rich_rpt_typical-subtyp"/>
</dbReference>
<evidence type="ECO:0000313" key="11">
    <source>
        <dbReference type="Proteomes" id="UP000241769"/>
    </source>
</evidence>
<dbReference type="PANTHER" id="PTHR48056:SF81">
    <property type="entry name" value="RECEPTOR PROTEIN-TYROSINE KINASE CEPR1"/>
    <property type="match status" value="1"/>
</dbReference>
<organism evidence="10 11">
    <name type="scientific">Planoprotostelium fungivorum</name>
    <dbReference type="NCBI Taxonomy" id="1890364"/>
    <lineage>
        <taxon>Eukaryota</taxon>
        <taxon>Amoebozoa</taxon>
        <taxon>Evosea</taxon>
        <taxon>Variosea</taxon>
        <taxon>Cavosteliida</taxon>
        <taxon>Cavosteliaceae</taxon>
        <taxon>Planoprotostelium</taxon>
    </lineage>
</organism>
<feature type="compositionally biased region" description="Polar residues" evidence="7">
    <location>
        <begin position="1553"/>
        <end position="1566"/>
    </location>
</feature>
<dbReference type="EMBL" id="MDYQ01000002">
    <property type="protein sequence ID" value="PRP89561.1"/>
    <property type="molecule type" value="Genomic_DNA"/>
</dbReference>
<dbReference type="SUPFAM" id="SSF52047">
    <property type="entry name" value="RNI-like"/>
    <property type="match status" value="2"/>
</dbReference>
<dbReference type="PRINTS" id="PR00109">
    <property type="entry name" value="TYRKINASE"/>
</dbReference>
<dbReference type="GO" id="GO:0004713">
    <property type="term" value="F:protein tyrosine kinase activity"/>
    <property type="evidence" value="ECO:0007669"/>
    <property type="project" value="InterPro"/>
</dbReference>
<dbReference type="PROSITE" id="PS51450">
    <property type="entry name" value="LRR"/>
    <property type="match status" value="1"/>
</dbReference>
<dbReference type="PROSITE" id="PS00109">
    <property type="entry name" value="PROTEIN_KINASE_TYR"/>
    <property type="match status" value="1"/>
</dbReference>
<dbReference type="Gene3D" id="1.10.510.10">
    <property type="entry name" value="Transferase(Phosphotransferase) domain 1"/>
    <property type="match status" value="1"/>
</dbReference>
<reference evidence="10 11" key="1">
    <citation type="journal article" date="2018" name="Genome Biol. Evol.">
        <title>Multiple Roots of Fruiting Body Formation in Amoebozoa.</title>
        <authorList>
            <person name="Hillmann F."/>
            <person name="Forbes G."/>
            <person name="Novohradska S."/>
            <person name="Ferling I."/>
            <person name="Riege K."/>
            <person name="Groth M."/>
            <person name="Westermann M."/>
            <person name="Marz M."/>
            <person name="Spaller T."/>
            <person name="Winckler T."/>
            <person name="Schaap P."/>
            <person name="Glockner G."/>
        </authorList>
    </citation>
    <scope>NUCLEOTIDE SEQUENCE [LARGE SCALE GENOMIC DNA]</scope>
    <source>
        <strain evidence="10 11">Jena</strain>
    </source>
</reference>
<keyword evidence="5 8" id="KW-0472">Membrane</keyword>
<dbReference type="CDD" id="cd13999">
    <property type="entry name" value="STKc_MAP3K-like"/>
    <property type="match status" value="1"/>
</dbReference>
<dbReference type="GO" id="GO:0005524">
    <property type="term" value="F:ATP binding"/>
    <property type="evidence" value="ECO:0007669"/>
    <property type="project" value="UniProtKB-UniRule"/>
</dbReference>
<dbReference type="Proteomes" id="UP000241769">
    <property type="component" value="Unassembled WGS sequence"/>
</dbReference>
<dbReference type="InterPro" id="IPR001611">
    <property type="entry name" value="Leu-rich_rpt"/>
</dbReference>
<evidence type="ECO:0000256" key="1">
    <source>
        <dbReference type="ARBA" id="ARBA00022614"/>
    </source>
</evidence>
<dbReference type="SMART" id="SM00219">
    <property type="entry name" value="TyrKc"/>
    <property type="match status" value="1"/>
</dbReference>
<dbReference type="FunFam" id="3.80.10.10:FF:000095">
    <property type="entry name" value="LRR receptor-like serine/threonine-protein kinase GSO1"/>
    <property type="match status" value="2"/>
</dbReference>
<dbReference type="InterPro" id="IPR050647">
    <property type="entry name" value="Plant_LRR-RLKs"/>
</dbReference>
<keyword evidence="8" id="KW-1133">Transmembrane helix</keyword>
<evidence type="ECO:0000256" key="6">
    <source>
        <dbReference type="PROSITE-ProRule" id="PRU10141"/>
    </source>
</evidence>
<dbReference type="SUPFAM" id="SSF52058">
    <property type="entry name" value="L domain-like"/>
    <property type="match status" value="2"/>
</dbReference>
<dbReference type="InterPro" id="IPR000719">
    <property type="entry name" value="Prot_kinase_dom"/>
</dbReference>
<dbReference type="InterPro" id="IPR017441">
    <property type="entry name" value="Protein_kinase_ATP_BS"/>
</dbReference>
<evidence type="ECO:0000256" key="4">
    <source>
        <dbReference type="ARBA" id="ARBA00022840"/>
    </source>
</evidence>
<name>A0A2P6P021_9EUKA</name>
<keyword evidence="10" id="KW-0675">Receptor</keyword>
<proteinExistence type="predicted"/>
<evidence type="ECO:0000256" key="7">
    <source>
        <dbReference type="SAM" id="MobiDB-lite"/>
    </source>
</evidence>
<dbReference type="Gene3D" id="3.80.10.10">
    <property type="entry name" value="Ribonuclease Inhibitor"/>
    <property type="match status" value="8"/>
</dbReference>
<sequence length="1566" mass="171872">MSICQTRPSVSGNVFLSHSGAGYRNNRTNMRRLVLTSYLLCLSLVAADQLSALQSFASQLNGNNWKNKWTGSQVYMINVGSNGLSGTLPNNVWTDLSNLQFLNLTGNAISGDVCDSILRCETNTLAVLTFVFPYEVDGVVSHGVVRLIPPQKLYLGNNMLSGNIPDCISQLTQLTDLNVASNNLAGYPGTMQSLVNLQTLYIGSNSLNMPNICTMRKLRVFDMSNNRKKAYISPCNYTGMVINQFFASSAQLGGTIPPTMGDLPLIAFDISFNGVSGAVPSGIFNPNLILLGMQYNKLSGIIPDSLMTCIRLVYLNIGFNFFSSMPSSFANLTSLQYMNLEMNVIKSQFPPDLSSCQKLATVQVQSNRFFGEIPQNLSTIKTLTVFSLLANDLHGDIPSDLGLLPLTYLNLGDNLLTGNIPDSFNNLTSVQTLILSDNSLAGQIPSWLLELPALTTLDLSFNNFSGGLPIPSRNVNIQSLDMSKNKLSGPFSQELSDRLRVSKLTLEFNQLSGELPSFWTGISEIHLAGNDFSGNFPASFVNNTQVTVIDFSNNQLGGQRQLPEVFANLNNLSTLILSGNNFSGKVPEVTTFPYYPKAPLVTLKLDDNSFSGVLPSSMSLLVNLVTLDLSSNQFTYMPAGDLNFNSLQTASFANNQFSGTVEWLKGCLQLRQLDISHNRFSGDLFDNQNINLNMKNLNYLDVSFNAFTAKILWNLPPTLIYFDASSNQFVDGNAPEKVNPDILRSYPALVTCRIANNMLRGYILSIFTRGRFPQLSELDLSGNFLIGPIPPTIGQLSQLKKLSLQDNQLTSEIPKSLGNLVGLTELNLGSNRLYVNDFSFVGKLNQLQLLNLSRNEIGARIPDNINSLTHLETFDISHNSIMGTIPPSMYEMRVLTKFYVNNNHLYGQVSEFAADLNEVDLSSNEFSGDLSLINGLVSVTYLNLSRNSFSGNLPDISQKLKLTTVDLSYNQINGTISPLSALSNLQNFQVQSNLLNGSVPSLTKLHSLTVFNVSNNHLIDNIFSGSLPVNISCDMSGNPFQCPITTQSSSVCSAVCTTTGDDPSVTVRIRVEGQVSNFDQNQFLQSLSQASNTQLDRLSIASITSGSVIVDVKISPAKEGSTDGTAMRRAEIISQLAQPGNSIGSYAVLSPAVINPSTEGQGKADNKALIIGVVLGSVFLIVVIVAISGFLYMRSHRGKGVWENQLSYIDLKSINLGEAKNSIRQTPFNELKHMREVGSGAFGVVYKAEWRSLEVAVKQIRAEHVTQTQLNDFMVALLQRLRPHPNVVLFMAVTFPPDPLSLYCEGGSLLSYMKSKSVSVEQKYKWIYGIALGMYHLHQEKVIHRDLAARNILLSKYLEAKVSDFGLSRETQAIDDAAQTQNNVGPLKWMAPEAMTGRVYSKATDVFSYGVTVWEILTEKEPWTGLNPMEAAMKVIQQKERMPIPSSVETWLANLIRDCWVPEPSRRPLFPSICETLSSILKVDGFDDSRVTQPSASLETSNQTHYAPSNDLATEQYHSAIFPTRTPPPVPNQRPAAGQRPTPGQRPAPIRPTPQQHEPSQYGSVI</sequence>
<evidence type="ECO:0000256" key="8">
    <source>
        <dbReference type="SAM" id="Phobius"/>
    </source>
</evidence>
<dbReference type="Gene3D" id="3.30.200.20">
    <property type="entry name" value="Phosphorylase Kinase, domain 1"/>
    <property type="match status" value="1"/>
</dbReference>
<keyword evidence="11" id="KW-1185">Reference proteome</keyword>
<evidence type="ECO:0000256" key="3">
    <source>
        <dbReference type="ARBA" id="ARBA00022741"/>
    </source>
</evidence>
<dbReference type="Pfam" id="PF13855">
    <property type="entry name" value="LRR_8"/>
    <property type="match status" value="2"/>
</dbReference>
<dbReference type="SUPFAM" id="SSF56112">
    <property type="entry name" value="Protein kinase-like (PK-like)"/>
    <property type="match status" value="1"/>
</dbReference>
<dbReference type="InterPro" id="IPR011009">
    <property type="entry name" value="Kinase-like_dom_sf"/>
</dbReference>